<dbReference type="InterPro" id="IPR007055">
    <property type="entry name" value="BON_dom"/>
</dbReference>
<evidence type="ECO:0000313" key="2">
    <source>
        <dbReference type="EMBL" id="RFO96045.1"/>
    </source>
</evidence>
<dbReference type="Proteomes" id="UP000260665">
    <property type="component" value="Unassembled WGS sequence"/>
</dbReference>
<sequence>MRTDEELKAEVMERLDSIPAIKASDIDVSVDAGMVTLDGEVDTHQTRFQVERAARRVSGIRGLQIRIKPTYGGSKRGIRS</sequence>
<evidence type="ECO:0000259" key="1">
    <source>
        <dbReference type="PROSITE" id="PS50914"/>
    </source>
</evidence>
<dbReference type="Pfam" id="PF04972">
    <property type="entry name" value="BON"/>
    <property type="match status" value="1"/>
</dbReference>
<proteinExistence type="predicted"/>
<dbReference type="EMBL" id="QFZK01000010">
    <property type="protein sequence ID" value="RFO96045.1"/>
    <property type="molecule type" value="Genomic_DNA"/>
</dbReference>
<feature type="domain" description="BON" evidence="1">
    <location>
        <begin position="3"/>
        <end position="71"/>
    </location>
</feature>
<evidence type="ECO:0000313" key="3">
    <source>
        <dbReference type="Proteomes" id="UP000260665"/>
    </source>
</evidence>
<keyword evidence="3" id="KW-1185">Reference proteome</keyword>
<dbReference type="RefSeq" id="WP_117178669.1">
    <property type="nucleotide sequence ID" value="NZ_QFZK01000010.1"/>
</dbReference>
<gene>
    <name evidence="2" type="ORF">DIC66_15100</name>
</gene>
<accession>A0A3E1R9L4</accession>
<organism evidence="2 3">
    <name type="scientific">Rhodoferax lacus</name>
    <dbReference type="NCBI Taxonomy" id="2184758"/>
    <lineage>
        <taxon>Bacteria</taxon>
        <taxon>Pseudomonadati</taxon>
        <taxon>Pseudomonadota</taxon>
        <taxon>Betaproteobacteria</taxon>
        <taxon>Burkholderiales</taxon>
        <taxon>Comamonadaceae</taxon>
        <taxon>Rhodoferax</taxon>
    </lineage>
</organism>
<comment type="caution">
    <text evidence="2">The sequence shown here is derived from an EMBL/GenBank/DDBJ whole genome shotgun (WGS) entry which is preliminary data.</text>
</comment>
<dbReference type="Gene3D" id="3.30.1340.30">
    <property type="match status" value="1"/>
</dbReference>
<dbReference type="PROSITE" id="PS50914">
    <property type="entry name" value="BON"/>
    <property type="match status" value="1"/>
</dbReference>
<dbReference type="OrthoDB" id="870892at2"/>
<name>A0A3E1R9L4_9BURK</name>
<protein>
    <recommendedName>
        <fullName evidence="1">BON domain-containing protein</fullName>
    </recommendedName>
</protein>
<dbReference type="AlphaFoldDB" id="A0A3E1R9L4"/>
<reference evidence="2 3" key="1">
    <citation type="submission" date="2018-05" db="EMBL/GenBank/DDBJ databases">
        <title>Rhodoferax soyangensis sp.nov., isolated from an oligotrophic freshwater lake.</title>
        <authorList>
            <person name="Park M."/>
        </authorList>
    </citation>
    <scope>NUCLEOTIDE SEQUENCE [LARGE SCALE GENOMIC DNA]</scope>
    <source>
        <strain evidence="2 3">IMCC26218</strain>
    </source>
</reference>